<evidence type="ECO:0000313" key="3">
    <source>
        <dbReference type="Proteomes" id="UP000530571"/>
    </source>
</evidence>
<dbReference type="RefSeq" id="WP_183491262.1">
    <property type="nucleotide sequence ID" value="NZ_JACIDZ010000024.1"/>
</dbReference>
<accession>A0A7W6KNH8</accession>
<name>A0A7W6KNH8_9HYPH</name>
<evidence type="ECO:0000313" key="2">
    <source>
        <dbReference type="EMBL" id="MBB4124516.1"/>
    </source>
</evidence>
<dbReference type="EMBL" id="JACIDZ010000024">
    <property type="protein sequence ID" value="MBB4124516.1"/>
    <property type="molecule type" value="Genomic_DNA"/>
</dbReference>
<feature type="region of interest" description="Disordered" evidence="1">
    <location>
        <begin position="1"/>
        <end position="24"/>
    </location>
</feature>
<dbReference type="Proteomes" id="UP000530571">
    <property type="component" value="Unassembled WGS sequence"/>
</dbReference>
<organism evidence="2 3">
    <name type="scientific">Martelella radicis</name>
    <dbReference type="NCBI Taxonomy" id="1397476"/>
    <lineage>
        <taxon>Bacteria</taxon>
        <taxon>Pseudomonadati</taxon>
        <taxon>Pseudomonadota</taxon>
        <taxon>Alphaproteobacteria</taxon>
        <taxon>Hyphomicrobiales</taxon>
        <taxon>Aurantimonadaceae</taxon>
        <taxon>Martelella</taxon>
    </lineage>
</organism>
<sequence>MTNQHLDFNTYSGRPQESAPKTPTPFSLRLTFEERTKLENAANGLPLGTYIKAVLFQEDLKKVRRRGTHPVADHRELARVLSALGSSRLSNNVNQLAKAVNTGSLPVNPDTESDLRSACANIAEMRSMLIVALGLESEGP</sequence>
<dbReference type="AlphaFoldDB" id="A0A7W6KNH8"/>
<protein>
    <recommendedName>
        <fullName evidence="4">Bacterial mobilisation domain-containing protein</fullName>
    </recommendedName>
</protein>
<evidence type="ECO:0008006" key="4">
    <source>
        <dbReference type="Google" id="ProtNLM"/>
    </source>
</evidence>
<keyword evidence="3" id="KW-1185">Reference proteome</keyword>
<reference evidence="2 3" key="1">
    <citation type="submission" date="2020-08" db="EMBL/GenBank/DDBJ databases">
        <title>Genomic Encyclopedia of Type Strains, Phase IV (KMG-IV): sequencing the most valuable type-strain genomes for metagenomic binning, comparative biology and taxonomic classification.</title>
        <authorList>
            <person name="Goeker M."/>
        </authorList>
    </citation>
    <scope>NUCLEOTIDE SEQUENCE [LARGE SCALE GENOMIC DNA]</scope>
    <source>
        <strain evidence="2 3">DSM 28101</strain>
    </source>
</reference>
<evidence type="ECO:0000256" key="1">
    <source>
        <dbReference type="SAM" id="MobiDB-lite"/>
    </source>
</evidence>
<proteinExistence type="predicted"/>
<comment type="caution">
    <text evidence="2">The sequence shown here is derived from an EMBL/GenBank/DDBJ whole genome shotgun (WGS) entry which is preliminary data.</text>
</comment>
<gene>
    <name evidence="2" type="ORF">GGR30_004475</name>
</gene>